<sequence length="534" mass="60116">MRVWRSFGCVFNHRKTGSTMSREKFYITTAIAYPNGKPHIGHAYELIATDALARFQRLDGKDVYFLTGSDEHGIKMLQSARKEGITPRELADRNTAAFQRMGSMLNSSHDEYIRTSEERHYKASQAIWQAMAANGDIYKGGYAGWYSVRDEAYYGEDETELREDGVRYGPQGTPVEWVEEESYFFRLSDYQDRLLDLYEKNPGFIMPAERRNEIVSFVKSGLKDLSISRTTFDWGIPVPGDEKHVMYVWVDALTNYITALGYPDTDSDKWAYWPANAHVIGKDISRFHAVYWPAFLMSAGIELPKRVFAHGFLFNRGEKMSKSVGNVIDPFDLVERYGLDQLRYFLMREVPFGQDGSYSHEAIVNRTNADLANDLGNLAQRSLSMIAKNCEGKVPQPGDFSDADKAILDQAGAALESARRAMGDQALHLALGTIFAVVAEANRYFAGQEPWALRKTDPARMNTVLYVTAEVIRRVGIMVQPFIPQSAEKLLGILAIPADKRQFVDIAASPLAGGTELPAPQPVFPRFVDADEQN</sequence>
<evidence type="ECO:0000313" key="14">
    <source>
        <dbReference type="Proteomes" id="UP000245865"/>
    </source>
</evidence>
<dbReference type="InterPro" id="IPR001412">
    <property type="entry name" value="aa-tRNA-synth_I_CS"/>
</dbReference>
<comment type="caution">
    <text evidence="13">The sequence shown here is derived from an EMBL/GenBank/DDBJ whole genome shotgun (WGS) entry which is preliminary data.</text>
</comment>
<dbReference type="SUPFAM" id="SSF52374">
    <property type="entry name" value="Nucleotidylyl transferase"/>
    <property type="match status" value="1"/>
</dbReference>
<dbReference type="AlphaFoldDB" id="A0A316JRT0"/>
<evidence type="ECO:0000259" key="12">
    <source>
        <dbReference type="Pfam" id="PF19303"/>
    </source>
</evidence>
<dbReference type="HAMAP" id="MF_01228">
    <property type="entry name" value="Met_tRNA_synth_type2"/>
    <property type="match status" value="1"/>
</dbReference>
<evidence type="ECO:0000313" key="13">
    <source>
        <dbReference type="EMBL" id="PWL17940.1"/>
    </source>
</evidence>
<dbReference type="Gene3D" id="3.40.50.620">
    <property type="entry name" value="HUPs"/>
    <property type="match status" value="1"/>
</dbReference>
<evidence type="ECO:0000259" key="11">
    <source>
        <dbReference type="Pfam" id="PF09334"/>
    </source>
</evidence>
<evidence type="ECO:0000256" key="6">
    <source>
        <dbReference type="ARBA" id="ARBA00022840"/>
    </source>
</evidence>
<keyword evidence="5 10" id="KW-0547">Nucleotide-binding</keyword>
<comment type="similarity">
    <text evidence="10">Belongs to the class-I aminoacyl-tRNA synthetase family. MetG type 2B subfamily.</text>
</comment>
<dbReference type="InterPro" id="IPR015413">
    <property type="entry name" value="Methionyl/Leucyl_tRNA_Synth"/>
</dbReference>
<dbReference type="GO" id="GO:0005737">
    <property type="term" value="C:cytoplasm"/>
    <property type="evidence" value="ECO:0007669"/>
    <property type="project" value="UniProtKB-SubCell"/>
</dbReference>
<comment type="catalytic activity">
    <reaction evidence="9 10">
        <text>tRNA(Met) + L-methionine + ATP = L-methionyl-tRNA(Met) + AMP + diphosphate</text>
        <dbReference type="Rhea" id="RHEA:13481"/>
        <dbReference type="Rhea" id="RHEA-COMP:9667"/>
        <dbReference type="Rhea" id="RHEA-COMP:9698"/>
        <dbReference type="ChEBI" id="CHEBI:30616"/>
        <dbReference type="ChEBI" id="CHEBI:33019"/>
        <dbReference type="ChEBI" id="CHEBI:57844"/>
        <dbReference type="ChEBI" id="CHEBI:78442"/>
        <dbReference type="ChEBI" id="CHEBI:78530"/>
        <dbReference type="ChEBI" id="CHEBI:456215"/>
        <dbReference type="EC" id="6.1.1.10"/>
    </reaction>
</comment>
<dbReference type="InterPro" id="IPR014729">
    <property type="entry name" value="Rossmann-like_a/b/a_fold"/>
</dbReference>
<evidence type="ECO:0000256" key="4">
    <source>
        <dbReference type="ARBA" id="ARBA00022598"/>
    </source>
</evidence>
<dbReference type="PANTHER" id="PTHR43326">
    <property type="entry name" value="METHIONYL-TRNA SYNTHETASE"/>
    <property type="match status" value="1"/>
</dbReference>
<keyword evidence="8 10" id="KW-0030">Aminoacyl-tRNA synthetase</keyword>
<evidence type="ECO:0000256" key="8">
    <source>
        <dbReference type="ARBA" id="ARBA00023146"/>
    </source>
</evidence>
<evidence type="ECO:0000256" key="7">
    <source>
        <dbReference type="ARBA" id="ARBA00022917"/>
    </source>
</evidence>
<dbReference type="InterPro" id="IPR023457">
    <property type="entry name" value="Met-tRNA_synth_2"/>
</dbReference>
<dbReference type="NCBIfam" id="NF008900">
    <property type="entry name" value="PRK12267.1"/>
    <property type="match status" value="1"/>
</dbReference>
<accession>A0A316JRT0</accession>
<evidence type="ECO:0000256" key="9">
    <source>
        <dbReference type="ARBA" id="ARBA00047364"/>
    </source>
</evidence>
<keyword evidence="6 10" id="KW-0067">ATP-binding</keyword>
<dbReference type="Pfam" id="PF19303">
    <property type="entry name" value="Anticodon_3"/>
    <property type="match status" value="1"/>
</dbReference>
<comment type="subunit">
    <text evidence="10">Monomer.</text>
</comment>
<dbReference type="InterPro" id="IPR014758">
    <property type="entry name" value="Met-tRNA_synth"/>
</dbReference>
<protein>
    <recommendedName>
        <fullName evidence="10">Methionine--tRNA ligase</fullName>
        <ecNumber evidence="10">6.1.1.10</ecNumber>
    </recommendedName>
    <alternativeName>
        <fullName evidence="10">Methionyl-tRNA synthetase</fullName>
        <shortName evidence="10">MetRS</shortName>
    </alternativeName>
</protein>
<dbReference type="GO" id="GO:0005524">
    <property type="term" value="F:ATP binding"/>
    <property type="evidence" value="ECO:0007669"/>
    <property type="project" value="UniProtKB-UniRule"/>
</dbReference>
<dbReference type="Proteomes" id="UP000245865">
    <property type="component" value="Unassembled WGS sequence"/>
</dbReference>
<evidence type="ECO:0000256" key="2">
    <source>
        <dbReference type="ARBA" id="ARBA00004496"/>
    </source>
</evidence>
<keyword evidence="14" id="KW-1185">Reference proteome</keyword>
<keyword evidence="4 10" id="KW-0436">Ligase</keyword>
<dbReference type="InterPro" id="IPR033911">
    <property type="entry name" value="MetRS_core"/>
</dbReference>
<gene>
    <name evidence="10" type="primary">metG</name>
    <name evidence="13" type="ORF">DKP76_09280</name>
</gene>
<comment type="function">
    <text evidence="1 10">Is required not only for elongation of protein synthesis but also for the initiation of all mRNA translation through initiator tRNA(fMet) aminoacylation.</text>
</comment>
<dbReference type="Gene3D" id="1.10.730.10">
    <property type="entry name" value="Isoleucyl-tRNA Synthetase, Domain 1"/>
    <property type="match status" value="1"/>
</dbReference>
<dbReference type="GO" id="GO:0004825">
    <property type="term" value="F:methionine-tRNA ligase activity"/>
    <property type="evidence" value="ECO:0007669"/>
    <property type="project" value="UniProtKB-UniRule"/>
</dbReference>
<dbReference type="PROSITE" id="PS00178">
    <property type="entry name" value="AA_TRNA_LIGASE_I"/>
    <property type="match status" value="1"/>
</dbReference>
<dbReference type="Pfam" id="PF09334">
    <property type="entry name" value="tRNA-synt_1g"/>
    <property type="match status" value="1"/>
</dbReference>
<feature type="domain" description="Methionyl/Leucyl tRNA synthetase" evidence="11">
    <location>
        <begin position="26"/>
        <end position="382"/>
    </location>
</feature>
<feature type="short sequence motif" description="'HIGH' region" evidence="10">
    <location>
        <begin position="32"/>
        <end position="42"/>
    </location>
</feature>
<evidence type="ECO:0000256" key="10">
    <source>
        <dbReference type="HAMAP-Rule" id="MF_01228"/>
    </source>
</evidence>
<dbReference type="Gene3D" id="2.170.220.10">
    <property type="match status" value="1"/>
</dbReference>
<reference evidence="13 14" key="1">
    <citation type="submission" date="2018-05" db="EMBL/GenBank/DDBJ databases">
        <title>Comparative genomic sequence analysis between strain HN4 and CCM 8460T (Falsochrobactrum ovis) will provide more evidence to prove that HN4 is a new species of Falsochrobactrum.</title>
        <authorList>
            <person name="Lyu W."/>
            <person name="Sun L."/>
            <person name="Yao L."/>
        </authorList>
    </citation>
    <scope>NUCLEOTIDE SEQUENCE [LARGE SCALE GENOMIC DNA]</scope>
    <source>
        <strain evidence="13 14">HN4</strain>
    </source>
</reference>
<dbReference type="CDD" id="cd07957">
    <property type="entry name" value="Anticodon_Ia_Met"/>
    <property type="match status" value="1"/>
</dbReference>
<comment type="caution">
    <text evidence="10">Lacks conserved residue(s) required for the propagation of feature annotation.</text>
</comment>
<dbReference type="GO" id="GO:0006431">
    <property type="term" value="P:methionyl-tRNA aminoacylation"/>
    <property type="evidence" value="ECO:0007669"/>
    <property type="project" value="UniProtKB-UniRule"/>
</dbReference>
<feature type="domain" description="Methionyl-tRNA synthetase anticodon-binding" evidence="12">
    <location>
        <begin position="394"/>
        <end position="532"/>
    </location>
</feature>
<evidence type="ECO:0000256" key="5">
    <source>
        <dbReference type="ARBA" id="ARBA00022741"/>
    </source>
</evidence>
<evidence type="ECO:0000256" key="3">
    <source>
        <dbReference type="ARBA" id="ARBA00022490"/>
    </source>
</evidence>
<dbReference type="EC" id="6.1.1.10" evidence="10"/>
<keyword evidence="7 10" id="KW-0648">Protein biosynthesis</keyword>
<keyword evidence="3 10" id="KW-0963">Cytoplasm</keyword>
<dbReference type="PANTHER" id="PTHR43326:SF1">
    <property type="entry name" value="METHIONINE--TRNA LIGASE, MITOCHONDRIAL"/>
    <property type="match status" value="1"/>
</dbReference>
<dbReference type="EMBL" id="QGDB01000003">
    <property type="protein sequence ID" value="PWL17940.1"/>
    <property type="molecule type" value="Genomic_DNA"/>
</dbReference>
<name>A0A316JRT0_9HYPH</name>
<organism evidence="13 14">
    <name type="scientific">Falsochrobactrum shanghaiense</name>
    <dbReference type="NCBI Taxonomy" id="2201899"/>
    <lineage>
        <taxon>Bacteria</taxon>
        <taxon>Pseudomonadati</taxon>
        <taxon>Pseudomonadota</taxon>
        <taxon>Alphaproteobacteria</taxon>
        <taxon>Hyphomicrobiales</taxon>
        <taxon>Brucellaceae</taxon>
        <taxon>Falsochrobactrum</taxon>
    </lineage>
</organism>
<comment type="subcellular location">
    <subcellularLocation>
        <location evidence="2 10">Cytoplasm</location>
    </subcellularLocation>
</comment>
<evidence type="ECO:0000256" key="1">
    <source>
        <dbReference type="ARBA" id="ARBA00003314"/>
    </source>
</evidence>
<dbReference type="CDD" id="cd00814">
    <property type="entry name" value="MetRS_core"/>
    <property type="match status" value="1"/>
</dbReference>
<dbReference type="PRINTS" id="PR01041">
    <property type="entry name" value="TRNASYNTHMET"/>
</dbReference>
<feature type="short sequence motif" description="'KMSKS' region" evidence="10">
    <location>
        <begin position="319"/>
        <end position="323"/>
    </location>
</feature>
<dbReference type="InterPro" id="IPR041872">
    <property type="entry name" value="Anticodon_Met"/>
</dbReference>
<dbReference type="InterPro" id="IPR009080">
    <property type="entry name" value="tRNAsynth_Ia_anticodon-bd"/>
</dbReference>
<dbReference type="NCBIfam" id="TIGR00398">
    <property type="entry name" value="metG"/>
    <property type="match status" value="1"/>
</dbReference>
<dbReference type="SUPFAM" id="SSF47323">
    <property type="entry name" value="Anticodon-binding domain of a subclass of class I aminoacyl-tRNA synthetases"/>
    <property type="match status" value="1"/>
</dbReference>
<dbReference type="FunFam" id="2.170.220.10:FF:000001">
    <property type="entry name" value="methionine--tRNA ligase, mitochondrial"/>
    <property type="match status" value="1"/>
</dbReference>
<proteinExistence type="inferred from homology"/>
<dbReference type="OrthoDB" id="9810191at2"/>